<accession>A0AAX0AZY2</accession>
<dbReference type="RefSeq" id="WP_278046114.1">
    <property type="nucleotide sequence ID" value="NZ_JABSWW010000001.1"/>
</dbReference>
<keyword evidence="1" id="KW-0472">Membrane</keyword>
<protein>
    <submittedName>
        <fullName evidence="2">Nicotinamidase-related amidase</fullName>
    </submittedName>
</protein>
<comment type="caution">
    <text evidence="2">The sequence shown here is derived from an EMBL/GenBank/DDBJ whole genome shotgun (WGS) entry which is preliminary data.</text>
</comment>
<dbReference type="AlphaFoldDB" id="A0AAX0AZY2"/>
<proteinExistence type="predicted"/>
<evidence type="ECO:0000313" key="2">
    <source>
        <dbReference type="EMBL" id="NRT88346.1"/>
    </source>
</evidence>
<dbReference type="SUPFAM" id="SSF52499">
    <property type="entry name" value="Isochorismatase-like hydrolases"/>
    <property type="match status" value="1"/>
</dbReference>
<organism evidence="2 3">
    <name type="scientific">Clostridium beijerinckii</name>
    <name type="common">Clostridium MP</name>
    <dbReference type="NCBI Taxonomy" id="1520"/>
    <lineage>
        <taxon>Bacteria</taxon>
        <taxon>Bacillati</taxon>
        <taxon>Bacillota</taxon>
        <taxon>Clostridia</taxon>
        <taxon>Eubacteriales</taxon>
        <taxon>Clostridiaceae</taxon>
        <taxon>Clostridium</taxon>
    </lineage>
</organism>
<gene>
    <name evidence="2" type="ORF">B0H41_002025</name>
</gene>
<name>A0AAX0AZY2_CLOBE</name>
<evidence type="ECO:0000313" key="3">
    <source>
        <dbReference type="Proteomes" id="UP001193748"/>
    </source>
</evidence>
<keyword evidence="1" id="KW-1133">Transmembrane helix</keyword>
<dbReference type="Proteomes" id="UP001193748">
    <property type="component" value="Unassembled WGS sequence"/>
</dbReference>
<dbReference type="InterPro" id="IPR036380">
    <property type="entry name" value="Isochorismatase-like_sf"/>
</dbReference>
<feature type="transmembrane region" description="Helical" evidence="1">
    <location>
        <begin position="49"/>
        <end position="67"/>
    </location>
</feature>
<evidence type="ECO:0000256" key="1">
    <source>
        <dbReference type="SAM" id="Phobius"/>
    </source>
</evidence>
<sequence length="71" mass="8501">MKKALLIIDAQEDFIGEQRNKERFNFEDVDNLINNINKKIMFYQRNKDIVIYIASVLPNNFFIRSFLDMAL</sequence>
<reference evidence="2" key="2">
    <citation type="journal article" date="2022" name="Nat. Biotechnol.">
        <title>Carbon-negative production of acetone and isopropanol by gas fermentation at industrial pilot scale.</title>
        <authorList>
            <person name="Liew F.E."/>
            <person name="Nogle R."/>
            <person name="Abdalla T."/>
            <person name="Rasor B.J."/>
            <person name="Canter C."/>
            <person name="Jensen R.O."/>
            <person name="Wang L."/>
            <person name="Strutz J."/>
            <person name="Chirania P."/>
            <person name="De Tissera S."/>
            <person name="Mueller A.P."/>
            <person name="Ruan Z."/>
            <person name="Gao A."/>
            <person name="Tran L."/>
            <person name="Engle N.L."/>
            <person name="Bromley J.C."/>
            <person name="Daniell J."/>
            <person name="Conrado R."/>
            <person name="Tschaplinski T.J."/>
            <person name="Giannone R.J."/>
            <person name="Hettich R.L."/>
            <person name="Karim A.S."/>
            <person name="Simpson S.D."/>
            <person name="Brown S.D."/>
            <person name="Leang C."/>
            <person name="Jewett M.C."/>
            <person name="Kopke M."/>
        </authorList>
    </citation>
    <scope>NUCLEOTIDE SEQUENCE</scope>
    <source>
        <strain evidence="2">DJ080</strain>
    </source>
</reference>
<dbReference type="Gene3D" id="3.40.50.850">
    <property type="entry name" value="Isochorismatase-like"/>
    <property type="match status" value="1"/>
</dbReference>
<keyword evidence="1" id="KW-0812">Transmembrane</keyword>
<dbReference type="EMBL" id="JABSWW010000001">
    <property type="protein sequence ID" value="NRT88346.1"/>
    <property type="molecule type" value="Genomic_DNA"/>
</dbReference>
<reference evidence="2" key="1">
    <citation type="submission" date="2020-05" db="EMBL/GenBank/DDBJ databases">
        <authorList>
            <person name="Brown S."/>
            <person name="Huntemann M."/>
            <person name="Clum A."/>
            <person name="Spunde A."/>
            <person name="Palaniappan K."/>
            <person name="Ritter S."/>
            <person name="Mikhailova N."/>
            <person name="Chen I.-M."/>
            <person name="Stamatis D."/>
            <person name="Reddy T."/>
            <person name="O'Malley R."/>
            <person name="Daum C."/>
            <person name="Shapiro N."/>
            <person name="Ivanova N."/>
            <person name="Kyrpides N."/>
            <person name="Woyke T."/>
        </authorList>
    </citation>
    <scope>NUCLEOTIDE SEQUENCE</scope>
    <source>
        <strain evidence="2">DJ080</strain>
    </source>
</reference>